<reference evidence="13" key="1">
    <citation type="journal article" date="2023" name="bioRxiv">
        <title>Improved chromosome-level genome assembly for marigold (Tagetes erecta).</title>
        <authorList>
            <person name="Jiang F."/>
            <person name="Yuan L."/>
            <person name="Wang S."/>
            <person name="Wang H."/>
            <person name="Xu D."/>
            <person name="Wang A."/>
            <person name="Fan W."/>
        </authorList>
    </citation>
    <scope>NUCLEOTIDE SEQUENCE</scope>
    <source>
        <strain evidence="13">WSJ</strain>
        <tissue evidence="13">Leaf</tissue>
    </source>
</reference>
<dbReference type="InterPro" id="IPR025660">
    <property type="entry name" value="Pept_his_AS"/>
</dbReference>
<gene>
    <name evidence="13" type="ORF">QVD17_16128</name>
</gene>
<dbReference type="InterPro" id="IPR013128">
    <property type="entry name" value="Peptidase_C1A"/>
</dbReference>
<dbReference type="GO" id="GO:0006508">
    <property type="term" value="P:proteolysis"/>
    <property type="evidence" value="ECO:0007669"/>
    <property type="project" value="UniProtKB-KW"/>
</dbReference>
<dbReference type="SUPFAM" id="SSF54001">
    <property type="entry name" value="Cysteine proteinases"/>
    <property type="match status" value="1"/>
</dbReference>
<keyword evidence="10" id="KW-0732">Signal</keyword>
<protein>
    <recommendedName>
        <fullName evidence="9">Actinidain</fullName>
        <ecNumber evidence="8">3.4.22.14</ecNumber>
    </recommendedName>
</protein>
<dbReference type="CDD" id="cd02248">
    <property type="entry name" value="Peptidase_C1A"/>
    <property type="match status" value="1"/>
</dbReference>
<name>A0AAD8P088_TARER</name>
<dbReference type="AlphaFoldDB" id="A0AAD8P088"/>
<dbReference type="PRINTS" id="PR00705">
    <property type="entry name" value="PAPAIN"/>
</dbReference>
<dbReference type="InterPro" id="IPR039417">
    <property type="entry name" value="Peptidase_C1A_papain-like"/>
</dbReference>
<dbReference type="PROSITE" id="PS00639">
    <property type="entry name" value="THIOL_PROTEASE_HIS"/>
    <property type="match status" value="1"/>
</dbReference>
<dbReference type="GO" id="GO:0004197">
    <property type="term" value="F:cysteine-type endopeptidase activity"/>
    <property type="evidence" value="ECO:0007669"/>
    <property type="project" value="UniProtKB-EC"/>
</dbReference>
<dbReference type="InterPro" id="IPR025661">
    <property type="entry name" value="Pept_asp_AS"/>
</dbReference>
<evidence type="ECO:0000256" key="1">
    <source>
        <dbReference type="ARBA" id="ARBA00008455"/>
    </source>
</evidence>
<dbReference type="SMART" id="SM00848">
    <property type="entry name" value="Inhibitor_I29"/>
    <property type="match status" value="1"/>
</dbReference>
<comment type="caution">
    <text evidence="13">The sequence shown here is derived from an EMBL/GenBank/DDBJ whole genome shotgun (WGS) entry which is preliminary data.</text>
</comment>
<evidence type="ECO:0000256" key="7">
    <source>
        <dbReference type="ARBA" id="ARBA00058326"/>
    </source>
</evidence>
<dbReference type="InterPro" id="IPR038765">
    <property type="entry name" value="Papain-like_cys_pep_sf"/>
</dbReference>
<dbReference type="PROSITE" id="PS00139">
    <property type="entry name" value="THIOL_PROTEASE_CYS"/>
    <property type="match status" value="1"/>
</dbReference>
<keyword evidence="2" id="KW-0645">Protease</keyword>
<evidence type="ECO:0000256" key="9">
    <source>
        <dbReference type="ARBA" id="ARBA00068904"/>
    </source>
</evidence>
<feature type="chain" id="PRO_5042039599" description="Actinidain" evidence="10">
    <location>
        <begin position="21"/>
        <end position="383"/>
    </location>
</feature>
<dbReference type="Proteomes" id="UP001229421">
    <property type="component" value="Unassembled WGS sequence"/>
</dbReference>
<feature type="domain" description="Cathepsin propeptide inhibitor" evidence="12">
    <location>
        <begin position="48"/>
        <end position="104"/>
    </location>
</feature>
<proteinExistence type="inferred from homology"/>
<accession>A0AAD8P088</accession>
<evidence type="ECO:0000313" key="14">
    <source>
        <dbReference type="Proteomes" id="UP001229421"/>
    </source>
</evidence>
<feature type="domain" description="Peptidase C1A papain C-terminal" evidence="11">
    <location>
        <begin position="137"/>
        <end position="352"/>
    </location>
</feature>
<keyword evidence="14" id="KW-1185">Reference proteome</keyword>
<evidence type="ECO:0000256" key="10">
    <source>
        <dbReference type="SAM" id="SignalP"/>
    </source>
</evidence>
<evidence type="ECO:0000313" key="13">
    <source>
        <dbReference type="EMBL" id="KAK1427442.1"/>
    </source>
</evidence>
<dbReference type="InterPro" id="IPR000169">
    <property type="entry name" value="Pept_cys_AS"/>
</dbReference>
<dbReference type="EC" id="3.4.22.14" evidence="8"/>
<dbReference type="PROSITE" id="PS00640">
    <property type="entry name" value="THIOL_PROTEASE_ASN"/>
    <property type="match status" value="1"/>
</dbReference>
<comment type="catalytic activity">
    <reaction evidence="6">
        <text>Specificity close to that of papain.</text>
        <dbReference type="EC" id="3.4.22.14"/>
    </reaction>
</comment>
<evidence type="ECO:0000259" key="11">
    <source>
        <dbReference type="SMART" id="SM00645"/>
    </source>
</evidence>
<dbReference type="InterPro" id="IPR000668">
    <property type="entry name" value="Peptidase_C1A_C"/>
</dbReference>
<dbReference type="FunFam" id="3.90.70.10:FF:000068">
    <property type="entry name" value="Cysteine protease 1"/>
    <property type="match status" value="1"/>
</dbReference>
<dbReference type="PANTHER" id="PTHR12411">
    <property type="entry name" value="CYSTEINE PROTEASE FAMILY C1-RELATED"/>
    <property type="match status" value="1"/>
</dbReference>
<evidence type="ECO:0000256" key="6">
    <source>
        <dbReference type="ARBA" id="ARBA00050389"/>
    </source>
</evidence>
<keyword evidence="3" id="KW-0378">Hydrolase</keyword>
<dbReference type="Pfam" id="PF00112">
    <property type="entry name" value="Peptidase_C1"/>
    <property type="match status" value="1"/>
</dbReference>
<evidence type="ECO:0000256" key="2">
    <source>
        <dbReference type="ARBA" id="ARBA00022670"/>
    </source>
</evidence>
<evidence type="ECO:0000259" key="12">
    <source>
        <dbReference type="SMART" id="SM00848"/>
    </source>
</evidence>
<evidence type="ECO:0000256" key="4">
    <source>
        <dbReference type="ARBA" id="ARBA00022807"/>
    </source>
</evidence>
<keyword evidence="4" id="KW-0788">Thiol protease</keyword>
<comment type="function">
    <text evidence="7">Cysteine protease responsible for the cleavage of kiwellin into kissper and KiTH.</text>
</comment>
<dbReference type="InterPro" id="IPR013201">
    <property type="entry name" value="Prot_inhib_I29"/>
</dbReference>
<dbReference type="Pfam" id="PF08246">
    <property type="entry name" value="Inhibitor_I29"/>
    <property type="match status" value="1"/>
</dbReference>
<feature type="signal peptide" evidence="10">
    <location>
        <begin position="1"/>
        <end position="20"/>
    </location>
</feature>
<sequence>MKLPSMMVLLLFVLFAISSARDLSIASYDNTHMTTTDATNDEIIHATYMSWCAKHGKLYNSHKENAKRFHIFKANLRYIEQHNSRHSSYKLGLNKFADLSPEEYRLLYTGAKKINSRHNVVNNIKSDRYSVHSRDVIPDFIDWRTKGAVAAIKDQGQCGSCWAFSAIGAVESINQIVTGDLITLSEQELVDCDRSYNEGCNGGDMDYAFVYIIRNGGIDSDKDYPYTARDGRCDTTKKSSKLVSIDGYEAVPVNNELALKKAVSSQPITVSIAASSVGFQFYESGIFNGSCGTDLDHGVVVVGYGTEDGKDYWIVRNSWSEDWGEQGYMRLERNVKEKEGKCGIAMEPVYPIKNGLNPPTPSPLPQPTSHDPRWFVTKTIGAI</sequence>
<dbReference type="SMART" id="SM00645">
    <property type="entry name" value="Pept_C1"/>
    <property type="match status" value="1"/>
</dbReference>
<evidence type="ECO:0000256" key="5">
    <source>
        <dbReference type="ARBA" id="ARBA00023157"/>
    </source>
</evidence>
<keyword evidence="5" id="KW-1015">Disulfide bond</keyword>
<evidence type="ECO:0000256" key="8">
    <source>
        <dbReference type="ARBA" id="ARBA00066502"/>
    </source>
</evidence>
<organism evidence="13 14">
    <name type="scientific">Tagetes erecta</name>
    <name type="common">African marigold</name>
    <dbReference type="NCBI Taxonomy" id="13708"/>
    <lineage>
        <taxon>Eukaryota</taxon>
        <taxon>Viridiplantae</taxon>
        <taxon>Streptophyta</taxon>
        <taxon>Embryophyta</taxon>
        <taxon>Tracheophyta</taxon>
        <taxon>Spermatophyta</taxon>
        <taxon>Magnoliopsida</taxon>
        <taxon>eudicotyledons</taxon>
        <taxon>Gunneridae</taxon>
        <taxon>Pentapetalae</taxon>
        <taxon>asterids</taxon>
        <taxon>campanulids</taxon>
        <taxon>Asterales</taxon>
        <taxon>Asteraceae</taxon>
        <taxon>Asteroideae</taxon>
        <taxon>Heliantheae alliance</taxon>
        <taxon>Tageteae</taxon>
        <taxon>Tagetes</taxon>
    </lineage>
</organism>
<comment type="similarity">
    <text evidence="1">Belongs to the peptidase C1 family.</text>
</comment>
<dbReference type="Gene3D" id="3.90.70.10">
    <property type="entry name" value="Cysteine proteinases"/>
    <property type="match status" value="1"/>
</dbReference>
<evidence type="ECO:0000256" key="3">
    <source>
        <dbReference type="ARBA" id="ARBA00022801"/>
    </source>
</evidence>
<dbReference type="EMBL" id="JAUHHV010000004">
    <property type="protein sequence ID" value="KAK1427442.1"/>
    <property type="molecule type" value="Genomic_DNA"/>
</dbReference>